<evidence type="ECO:0000313" key="2">
    <source>
        <dbReference type="Proteomes" id="UP000516093"/>
    </source>
</evidence>
<evidence type="ECO:0000313" key="1">
    <source>
        <dbReference type="EMBL" id="QNP50930.1"/>
    </source>
</evidence>
<organism evidence="1 2">
    <name type="scientific">Hymenobacter qilianensis</name>
    <dbReference type="NCBI Taxonomy" id="1385715"/>
    <lineage>
        <taxon>Bacteria</taxon>
        <taxon>Pseudomonadati</taxon>
        <taxon>Bacteroidota</taxon>
        <taxon>Cytophagia</taxon>
        <taxon>Cytophagales</taxon>
        <taxon>Hymenobacteraceae</taxon>
        <taxon>Hymenobacter</taxon>
    </lineage>
</organism>
<reference evidence="1 2" key="1">
    <citation type="submission" date="2020-08" db="EMBL/GenBank/DDBJ databases">
        <title>Genome sequence of Hymenobacter qilianensis JCM 19763T.</title>
        <authorList>
            <person name="Hyun D.-W."/>
            <person name="Bae J.-W."/>
        </authorList>
    </citation>
    <scope>NUCLEOTIDE SEQUENCE [LARGE SCALE GENOMIC DNA]</scope>
    <source>
        <strain evidence="1 2">JCM 19763</strain>
    </source>
</reference>
<dbReference type="EMBL" id="CP060784">
    <property type="protein sequence ID" value="QNP50930.1"/>
    <property type="molecule type" value="Genomic_DNA"/>
</dbReference>
<protein>
    <recommendedName>
        <fullName evidence="3">Cache domain-containing protein</fullName>
    </recommendedName>
</protein>
<keyword evidence="2" id="KW-1185">Reference proteome</keyword>
<accession>A0A7H0GRL4</accession>
<dbReference type="AlphaFoldDB" id="A0A7H0GRL4"/>
<sequence length="166" mass="18987">MKLVRSSPLVLLLAATLCFVAAYLSNRYGQVPEVLLRAETTRLQNLVIEAQRTAEREADEVAERLQGQALNFNSLIGLTTYPCFVFEGEKLLYWSDHTIRPEVANAGQDFREKLVDMRFGQYLVLRRSVGRHVILTYVPLEKRYGISNRYLREGAEQALFRGQMCG</sequence>
<proteinExistence type="predicted"/>
<dbReference type="Proteomes" id="UP000516093">
    <property type="component" value="Chromosome"/>
</dbReference>
<dbReference type="RefSeq" id="WP_187731236.1">
    <property type="nucleotide sequence ID" value="NZ_CP060784.1"/>
</dbReference>
<name>A0A7H0GRL4_9BACT</name>
<gene>
    <name evidence="1" type="ORF">H9L05_12275</name>
</gene>
<dbReference type="KEGG" id="hqi:H9L05_12275"/>
<evidence type="ECO:0008006" key="3">
    <source>
        <dbReference type="Google" id="ProtNLM"/>
    </source>
</evidence>